<dbReference type="InterPro" id="IPR014883">
    <property type="entry name" value="VRR_NUC"/>
</dbReference>
<gene>
    <name evidence="5" type="ORF">EOD42_16715</name>
</gene>
<evidence type="ECO:0000313" key="5">
    <source>
        <dbReference type="EMBL" id="RVT95227.1"/>
    </source>
</evidence>
<dbReference type="AlphaFoldDB" id="A0A437MC58"/>
<dbReference type="SMART" id="SM00990">
    <property type="entry name" value="VRR_NUC"/>
    <property type="match status" value="1"/>
</dbReference>
<dbReference type="RefSeq" id="WP_127788715.1">
    <property type="nucleotide sequence ID" value="NZ_SACL01000006.1"/>
</dbReference>
<reference evidence="5 6" key="1">
    <citation type="submission" date="2019-01" db="EMBL/GenBank/DDBJ databases">
        <authorList>
            <person name="Chen W.-M."/>
        </authorList>
    </citation>
    <scope>NUCLEOTIDE SEQUENCE [LARGE SCALE GENOMIC DNA]</scope>
    <source>
        <strain evidence="5 6">CCP-6</strain>
    </source>
</reference>
<feature type="domain" description="VRR-NUC" evidence="4">
    <location>
        <begin position="1"/>
        <end position="106"/>
    </location>
</feature>
<keyword evidence="3" id="KW-0378">Hydrolase</keyword>
<protein>
    <submittedName>
        <fullName evidence="5">VRR-NUC domain-containing protein</fullName>
    </submittedName>
</protein>
<evidence type="ECO:0000259" key="4">
    <source>
        <dbReference type="SMART" id="SM00990"/>
    </source>
</evidence>
<dbReference type="GO" id="GO:0003676">
    <property type="term" value="F:nucleic acid binding"/>
    <property type="evidence" value="ECO:0007669"/>
    <property type="project" value="InterPro"/>
</dbReference>
<comment type="caution">
    <text evidence="5">The sequence shown here is derived from an EMBL/GenBank/DDBJ whole genome shotgun (WGS) entry which is preliminary data.</text>
</comment>
<dbReference type="Proteomes" id="UP000282957">
    <property type="component" value="Unassembled WGS sequence"/>
</dbReference>
<organism evidence="5 6">
    <name type="scientific">Rhodovarius crocodyli</name>
    <dbReference type="NCBI Taxonomy" id="1979269"/>
    <lineage>
        <taxon>Bacteria</taxon>
        <taxon>Pseudomonadati</taxon>
        <taxon>Pseudomonadota</taxon>
        <taxon>Alphaproteobacteria</taxon>
        <taxon>Acetobacterales</taxon>
        <taxon>Roseomonadaceae</taxon>
        <taxon>Rhodovarius</taxon>
    </lineage>
</organism>
<dbReference type="EMBL" id="SACL01000006">
    <property type="protein sequence ID" value="RVT95227.1"/>
    <property type="molecule type" value="Genomic_DNA"/>
</dbReference>
<dbReference type="GO" id="GO:0016788">
    <property type="term" value="F:hydrolase activity, acting on ester bonds"/>
    <property type="evidence" value="ECO:0007669"/>
    <property type="project" value="InterPro"/>
</dbReference>
<evidence type="ECO:0000256" key="3">
    <source>
        <dbReference type="ARBA" id="ARBA00022801"/>
    </source>
</evidence>
<dbReference type="OrthoDB" id="558513at2"/>
<proteinExistence type="predicted"/>
<accession>A0A437MC58</accession>
<dbReference type="Gene3D" id="3.40.1350.10">
    <property type="match status" value="1"/>
</dbReference>
<keyword evidence="2" id="KW-0540">Nuclease</keyword>
<dbReference type="GO" id="GO:0004518">
    <property type="term" value="F:nuclease activity"/>
    <property type="evidence" value="ECO:0007669"/>
    <property type="project" value="UniProtKB-KW"/>
</dbReference>
<keyword evidence="6" id="KW-1185">Reference proteome</keyword>
<name>A0A437MC58_9PROT</name>
<evidence type="ECO:0000256" key="2">
    <source>
        <dbReference type="ARBA" id="ARBA00022722"/>
    </source>
</evidence>
<comment type="cofactor">
    <cofactor evidence="1">
        <name>Mg(2+)</name>
        <dbReference type="ChEBI" id="CHEBI:18420"/>
    </cofactor>
</comment>
<dbReference type="Pfam" id="PF08774">
    <property type="entry name" value="VRR_NUC"/>
    <property type="match status" value="1"/>
</dbReference>
<sequence length="116" mass="12479">MIETEILQNIRLALGTTPGVTLWRNNTGALQDTTGRLVRYGLCEGSADLIGLRTITVTPDMVGQQVAIFAAVEVKNERGRPTDKQVNFLQHVRTAGGLAGVARSPEQARLILGLPT</sequence>
<dbReference type="InterPro" id="IPR011856">
    <property type="entry name" value="tRNA_endonuc-like_dom_sf"/>
</dbReference>
<evidence type="ECO:0000313" key="6">
    <source>
        <dbReference type="Proteomes" id="UP000282957"/>
    </source>
</evidence>
<evidence type="ECO:0000256" key="1">
    <source>
        <dbReference type="ARBA" id="ARBA00001946"/>
    </source>
</evidence>